<dbReference type="HOGENOM" id="CLU_1885537_0_0_1"/>
<dbReference type="GeneID" id="27344501"/>
<name>A0A0D2D161_9EURO</name>
<evidence type="ECO:0000256" key="1">
    <source>
        <dbReference type="SAM" id="MobiDB-lite"/>
    </source>
</evidence>
<feature type="compositionally biased region" description="Basic residues" evidence="1">
    <location>
        <begin position="9"/>
        <end position="18"/>
    </location>
</feature>
<feature type="region of interest" description="Disordered" evidence="1">
    <location>
        <begin position="109"/>
        <end position="135"/>
    </location>
</feature>
<sequence length="135" mass="14500">MRAALASKLAKRDRKKATWGHPWSVPGAQETALANAQRLRHPRPPKKGGGARLEFSMWSSLAVWLVRCYLGHRPNTSSLGEEPAGIVPTRNKAFLAARHEIGVGSIENVLRTGTDGGPSISSELGQIGDGENDLP</sequence>
<feature type="region of interest" description="Disordered" evidence="1">
    <location>
        <begin position="1"/>
        <end position="26"/>
    </location>
</feature>
<dbReference type="EMBL" id="KN847042">
    <property type="protein sequence ID" value="KIW29494.1"/>
    <property type="molecule type" value="Genomic_DNA"/>
</dbReference>
<evidence type="ECO:0000313" key="3">
    <source>
        <dbReference type="Proteomes" id="UP000054466"/>
    </source>
</evidence>
<dbReference type="Proteomes" id="UP000054466">
    <property type="component" value="Unassembled WGS sequence"/>
</dbReference>
<dbReference type="VEuPathDB" id="FungiDB:PV07_05307"/>
<proteinExistence type="predicted"/>
<protein>
    <submittedName>
        <fullName evidence="2">Uncharacterized protein</fullName>
    </submittedName>
</protein>
<keyword evidence="3" id="KW-1185">Reference proteome</keyword>
<gene>
    <name evidence="2" type="ORF">PV07_05307</name>
</gene>
<dbReference type="AlphaFoldDB" id="A0A0D2D161"/>
<reference evidence="2 3" key="1">
    <citation type="submission" date="2015-01" db="EMBL/GenBank/DDBJ databases">
        <title>The Genome Sequence of Cladophialophora immunda CBS83496.</title>
        <authorList>
            <consortium name="The Broad Institute Genomics Platform"/>
            <person name="Cuomo C."/>
            <person name="de Hoog S."/>
            <person name="Gorbushina A."/>
            <person name="Stielow B."/>
            <person name="Teixiera M."/>
            <person name="Abouelleil A."/>
            <person name="Chapman S.B."/>
            <person name="Priest M."/>
            <person name="Young S.K."/>
            <person name="Wortman J."/>
            <person name="Nusbaum C."/>
            <person name="Birren B."/>
        </authorList>
    </citation>
    <scope>NUCLEOTIDE SEQUENCE [LARGE SCALE GENOMIC DNA]</scope>
    <source>
        <strain evidence="2 3">CBS 83496</strain>
    </source>
</reference>
<accession>A0A0D2D161</accession>
<dbReference type="RefSeq" id="XP_016249710.1">
    <property type="nucleotide sequence ID" value="XM_016392191.1"/>
</dbReference>
<evidence type="ECO:0000313" key="2">
    <source>
        <dbReference type="EMBL" id="KIW29494.1"/>
    </source>
</evidence>
<organism evidence="2 3">
    <name type="scientific">Cladophialophora immunda</name>
    <dbReference type="NCBI Taxonomy" id="569365"/>
    <lineage>
        <taxon>Eukaryota</taxon>
        <taxon>Fungi</taxon>
        <taxon>Dikarya</taxon>
        <taxon>Ascomycota</taxon>
        <taxon>Pezizomycotina</taxon>
        <taxon>Eurotiomycetes</taxon>
        <taxon>Chaetothyriomycetidae</taxon>
        <taxon>Chaetothyriales</taxon>
        <taxon>Herpotrichiellaceae</taxon>
        <taxon>Cladophialophora</taxon>
    </lineage>
</organism>